<keyword evidence="3" id="KW-0862">Zinc</keyword>
<reference evidence="4 5" key="1">
    <citation type="submission" date="2024-01" db="EMBL/GenBank/DDBJ databases">
        <authorList>
            <person name="Waweru B."/>
        </authorList>
    </citation>
    <scope>NUCLEOTIDE SEQUENCE [LARGE SCALE GENOMIC DNA]</scope>
</reference>
<protein>
    <recommendedName>
        <fullName evidence="6">BOI-related E3 ubiquitin-protein ligase 3</fullName>
    </recommendedName>
</protein>
<comment type="caution">
    <text evidence="4">The sequence shown here is derived from an EMBL/GenBank/DDBJ whole genome shotgun (WGS) entry which is preliminary data.</text>
</comment>
<evidence type="ECO:0000313" key="5">
    <source>
        <dbReference type="Proteomes" id="UP001314170"/>
    </source>
</evidence>
<dbReference type="PANTHER" id="PTHR42647">
    <property type="entry name" value="SBP (S-RIBONUCLEASE BINDING PROTEIN) FAMILY PROTEIN"/>
    <property type="match status" value="1"/>
</dbReference>
<dbReference type="InterPro" id="IPR013083">
    <property type="entry name" value="Znf_RING/FYVE/PHD"/>
</dbReference>
<dbReference type="EMBL" id="CAWUPB010000913">
    <property type="protein sequence ID" value="CAK7329485.1"/>
    <property type="molecule type" value="Genomic_DNA"/>
</dbReference>
<keyword evidence="2" id="KW-0863">Zinc-finger</keyword>
<dbReference type="FunFam" id="3.30.40.10:FF:000239">
    <property type="entry name" value="probable BOI-related E3 ubiquitin-protein ligase 2"/>
    <property type="match status" value="1"/>
</dbReference>
<evidence type="ECO:0000256" key="1">
    <source>
        <dbReference type="ARBA" id="ARBA00022723"/>
    </source>
</evidence>
<dbReference type="GO" id="GO:0008270">
    <property type="term" value="F:zinc ion binding"/>
    <property type="evidence" value="ECO:0007669"/>
    <property type="project" value="UniProtKB-KW"/>
</dbReference>
<dbReference type="PANTHER" id="PTHR42647:SF6">
    <property type="entry name" value="RING-TYPE DOMAIN-CONTAINING PROTEIN"/>
    <property type="match status" value="1"/>
</dbReference>
<keyword evidence="5" id="KW-1185">Reference proteome</keyword>
<evidence type="ECO:0000313" key="4">
    <source>
        <dbReference type="EMBL" id="CAK7329485.1"/>
    </source>
</evidence>
<accession>A0AAV1RAF3</accession>
<proteinExistence type="predicted"/>
<keyword evidence="1" id="KW-0479">Metal-binding</keyword>
<evidence type="ECO:0008006" key="6">
    <source>
        <dbReference type="Google" id="ProtNLM"/>
    </source>
</evidence>
<dbReference type="GO" id="GO:0004842">
    <property type="term" value="F:ubiquitin-protein transferase activity"/>
    <property type="evidence" value="ECO:0007669"/>
    <property type="project" value="TreeGrafter"/>
</dbReference>
<evidence type="ECO:0000256" key="2">
    <source>
        <dbReference type="ARBA" id="ARBA00022771"/>
    </source>
</evidence>
<dbReference type="Gene3D" id="3.30.40.10">
    <property type="entry name" value="Zinc/RING finger domain, C3HC4 (zinc finger)"/>
    <property type="match status" value="1"/>
</dbReference>
<dbReference type="AlphaFoldDB" id="A0AAV1RAF3"/>
<sequence length="272" mass="31493">MAIQAQFPYWGGSQDWMEYGCGGLNQYFNAQQQKQQQQQQQCNMYQLQNYQLQRNQNIFFDNTHVSSAKNNYNSNHLSTGSLASYDEKQRQEIDHYIRLQNERLRLVLQEQKRQQLGLLLKKVESKALPILKQKDEEIAQTAKRTVELEDFLKKLEFENQTWQRVAQEREAMVISLNNTIEQLRENASSCFNNDAEDAESCCDVSREEEGFLDADDIAREMMMVCRGCNSRNSCILFLPCRHLCSCTACEALLDSCPVCLTPKKASIEALMV</sequence>
<dbReference type="PIRSF" id="PIRSF036836">
    <property type="entry name" value="RNase_bind_SBP1"/>
    <property type="match status" value="1"/>
</dbReference>
<dbReference type="Pfam" id="PF13920">
    <property type="entry name" value="zf-C3HC4_3"/>
    <property type="match status" value="1"/>
</dbReference>
<organism evidence="4 5">
    <name type="scientific">Dovyalis caffra</name>
    <dbReference type="NCBI Taxonomy" id="77055"/>
    <lineage>
        <taxon>Eukaryota</taxon>
        <taxon>Viridiplantae</taxon>
        <taxon>Streptophyta</taxon>
        <taxon>Embryophyta</taxon>
        <taxon>Tracheophyta</taxon>
        <taxon>Spermatophyta</taxon>
        <taxon>Magnoliopsida</taxon>
        <taxon>eudicotyledons</taxon>
        <taxon>Gunneridae</taxon>
        <taxon>Pentapetalae</taxon>
        <taxon>rosids</taxon>
        <taxon>fabids</taxon>
        <taxon>Malpighiales</taxon>
        <taxon>Salicaceae</taxon>
        <taxon>Flacourtieae</taxon>
        <taxon>Dovyalis</taxon>
    </lineage>
</organism>
<evidence type="ECO:0000256" key="3">
    <source>
        <dbReference type="ARBA" id="ARBA00022833"/>
    </source>
</evidence>
<gene>
    <name evidence="4" type="ORF">DCAF_LOCUS7240</name>
</gene>
<name>A0AAV1RAF3_9ROSI</name>
<dbReference type="Proteomes" id="UP001314170">
    <property type="component" value="Unassembled WGS sequence"/>
</dbReference>